<evidence type="ECO:0000313" key="2">
    <source>
        <dbReference type="Proteomes" id="UP000292082"/>
    </source>
</evidence>
<gene>
    <name evidence="1" type="ORF">BD310DRAFT_532448</name>
</gene>
<dbReference type="AlphaFoldDB" id="A0A4Q9PTF9"/>
<organism evidence="1 2">
    <name type="scientific">Dichomitus squalens</name>
    <dbReference type="NCBI Taxonomy" id="114155"/>
    <lineage>
        <taxon>Eukaryota</taxon>
        <taxon>Fungi</taxon>
        <taxon>Dikarya</taxon>
        <taxon>Basidiomycota</taxon>
        <taxon>Agaricomycotina</taxon>
        <taxon>Agaricomycetes</taxon>
        <taxon>Polyporales</taxon>
        <taxon>Polyporaceae</taxon>
        <taxon>Dichomitus</taxon>
    </lineage>
</organism>
<name>A0A4Q9PTF9_9APHY</name>
<proteinExistence type="predicted"/>
<sequence length="178" mass="19737">MGRRIEVQHRGVANVIVQDWVDQTSRLRLPNRQRLPLGALESEVSVVHHDVLRPAGYAVAHTAPKTFPVGPPPSHHRGYIDSDVPSTGQPWAREEREDVNPLGGYAGNTGRRDGRPEGAFSMGRVVKFGLFAFCVYTLFKAALAGGCAVREDVKASSLPFFTKVYQFLFRWRAPNTPV</sequence>
<reference evidence="1 2" key="1">
    <citation type="submission" date="2019-01" db="EMBL/GenBank/DDBJ databases">
        <title>Draft genome sequences of three monokaryotic isolates of the white-rot basidiomycete fungus Dichomitus squalens.</title>
        <authorList>
            <consortium name="DOE Joint Genome Institute"/>
            <person name="Lopez S.C."/>
            <person name="Andreopoulos B."/>
            <person name="Pangilinan J."/>
            <person name="Lipzen A."/>
            <person name="Riley R."/>
            <person name="Ahrendt S."/>
            <person name="Ng V."/>
            <person name="Barry K."/>
            <person name="Daum C."/>
            <person name="Grigoriev I.V."/>
            <person name="Hilden K.S."/>
            <person name="Makela M.R."/>
            <person name="de Vries R.P."/>
        </authorList>
    </citation>
    <scope>NUCLEOTIDE SEQUENCE [LARGE SCALE GENOMIC DNA]</scope>
    <source>
        <strain evidence="1 2">CBS 464.89</strain>
    </source>
</reference>
<evidence type="ECO:0000313" key="1">
    <source>
        <dbReference type="EMBL" id="TBU57741.1"/>
    </source>
</evidence>
<keyword evidence="2" id="KW-1185">Reference proteome</keyword>
<dbReference type="EMBL" id="ML145133">
    <property type="protein sequence ID" value="TBU57741.1"/>
    <property type="molecule type" value="Genomic_DNA"/>
</dbReference>
<accession>A0A4Q9PTF9</accession>
<dbReference type="Proteomes" id="UP000292082">
    <property type="component" value="Unassembled WGS sequence"/>
</dbReference>
<protein>
    <submittedName>
        <fullName evidence="1">Uncharacterized protein</fullName>
    </submittedName>
</protein>